<evidence type="ECO:0008006" key="3">
    <source>
        <dbReference type="Google" id="ProtNLM"/>
    </source>
</evidence>
<protein>
    <recommendedName>
        <fullName evidence="3">Gluconate kinase</fullName>
    </recommendedName>
</protein>
<dbReference type="EMBL" id="FOBF01000035">
    <property type="protein sequence ID" value="SEN75001.1"/>
    <property type="molecule type" value="Genomic_DNA"/>
</dbReference>
<dbReference type="InterPro" id="IPR052732">
    <property type="entry name" value="Cell-binding_unc_protein"/>
</dbReference>
<accession>A0A1H8J2X6</accession>
<dbReference type="PANTHER" id="PTHR43883:SF1">
    <property type="entry name" value="GLUCONOKINASE"/>
    <property type="match status" value="1"/>
</dbReference>
<reference evidence="1 2" key="1">
    <citation type="submission" date="2016-10" db="EMBL/GenBank/DDBJ databases">
        <authorList>
            <person name="de Groot N.N."/>
        </authorList>
    </citation>
    <scope>NUCLEOTIDE SEQUENCE [LARGE SCALE GENOMIC DNA]</scope>
    <source>
        <strain evidence="1 2">DSM 43357</strain>
    </source>
</reference>
<dbReference type="InterPro" id="IPR011009">
    <property type="entry name" value="Kinase-like_dom_sf"/>
</dbReference>
<dbReference type="Proteomes" id="UP000198953">
    <property type="component" value="Unassembled WGS sequence"/>
</dbReference>
<gene>
    <name evidence="1" type="ORF">SAMN05660976_08227</name>
</gene>
<evidence type="ECO:0000313" key="2">
    <source>
        <dbReference type="Proteomes" id="UP000198953"/>
    </source>
</evidence>
<dbReference type="InterPro" id="IPR027417">
    <property type="entry name" value="P-loop_NTPase"/>
</dbReference>
<organism evidence="1 2">
    <name type="scientific">Nonomuraea pusilla</name>
    <dbReference type="NCBI Taxonomy" id="46177"/>
    <lineage>
        <taxon>Bacteria</taxon>
        <taxon>Bacillati</taxon>
        <taxon>Actinomycetota</taxon>
        <taxon>Actinomycetes</taxon>
        <taxon>Streptosporangiales</taxon>
        <taxon>Streptosporangiaceae</taxon>
        <taxon>Nonomuraea</taxon>
    </lineage>
</organism>
<dbReference type="AlphaFoldDB" id="A0A1H8J2X6"/>
<dbReference type="RefSeq" id="WP_218154240.1">
    <property type="nucleotide sequence ID" value="NZ_FOBF01000035.1"/>
</dbReference>
<dbReference type="Pfam" id="PF13671">
    <property type="entry name" value="AAA_33"/>
    <property type="match status" value="1"/>
</dbReference>
<dbReference type="SUPFAM" id="SSF52540">
    <property type="entry name" value="P-loop containing nucleoside triphosphate hydrolases"/>
    <property type="match status" value="1"/>
</dbReference>
<proteinExistence type="predicted"/>
<dbReference type="STRING" id="46177.SAMN05660976_08227"/>
<name>A0A1H8J2X6_9ACTN</name>
<evidence type="ECO:0000313" key="1">
    <source>
        <dbReference type="EMBL" id="SEN75001.1"/>
    </source>
</evidence>
<keyword evidence="2" id="KW-1185">Reference proteome</keyword>
<sequence>MPTTMKETHAAVVFLYGDRAYKVKKPVALGFLDFTTLRARLAACEREVELNRRLAPDVYEGVATVVGPGGEACEHMVVMRRMPDERRLAHLVRTGKPVEEHLRAIARQLAGLHAKGRHGPDVDREGGLEALRSRWTAGFAQVRGLPAAPVEPATLDEIERLTLRFLDGRAPLFGSRVAEGRVVDGHGDLLAEDVFCLDDGPRILDCLEFDDRLRFVDGLDDAAFLAMDLERLGAPRLADLFLSWYVEFSGDPAPPALWHHYVAYRAFVRAKVACLRHWQGGAEAGGGSGGSGGSAAREARDLAELALRHLRAGEVTLTLVGGAPATGKSTLGGALADRLGHTLLRSDRVRKELAGIDPARAAAAPYLEGIYRPEHTERTYAELLARADRLLGMGESVILDASWLDPRQRAAAGETARRTSARLVTLRCAVVPQVAAERLAERAAGRPAGGAAEPSDADAAIARAMTSEPWAREPWPDAVEIDTGVPQEQSLRRALAAVHPPEREVSWRFRRPSIEPD</sequence>
<dbReference type="SUPFAM" id="SSF56112">
    <property type="entry name" value="Protein kinase-like (PK-like)"/>
    <property type="match status" value="1"/>
</dbReference>
<dbReference type="PANTHER" id="PTHR43883">
    <property type="entry name" value="SLR0207 PROTEIN"/>
    <property type="match status" value="1"/>
</dbReference>
<dbReference type="Gene3D" id="3.40.50.300">
    <property type="entry name" value="P-loop containing nucleotide triphosphate hydrolases"/>
    <property type="match status" value="1"/>
</dbReference>